<keyword evidence="2" id="KW-1185">Reference proteome</keyword>
<proteinExistence type="predicted"/>
<accession>A0A1E5P2W1</accession>
<evidence type="ECO:0000313" key="2">
    <source>
        <dbReference type="Proteomes" id="UP000095759"/>
    </source>
</evidence>
<dbReference type="AlphaFoldDB" id="A0A1E5P2W1"/>
<reference evidence="1 2" key="1">
    <citation type="submission" date="2016-08" db="EMBL/GenBank/DDBJ databases">
        <title>Complete genome sequence of Streptomyces agglomeratus strain 6-3-2, a novel anti-MRSA actinomycete isolated from Wuli of Tebit, China.</title>
        <authorList>
            <person name="Chen X."/>
        </authorList>
    </citation>
    <scope>NUCLEOTIDE SEQUENCE [LARGE SCALE GENOMIC DNA]</scope>
    <source>
        <strain evidence="1 2">6-3-2</strain>
    </source>
</reference>
<dbReference type="OrthoDB" id="4157197at2"/>
<comment type="caution">
    <text evidence="1">The sequence shown here is derived from an EMBL/GenBank/DDBJ whole genome shotgun (WGS) entry which is preliminary data.</text>
</comment>
<protein>
    <submittedName>
        <fullName evidence="1">Uncharacterized protein</fullName>
    </submittedName>
</protein>
<dbReference type="RefSeq" id="WP_069925800.1">
    <property type="nucleotide sequence ID" value="NZ_MEHI01000001.1"/>
</dbReference>
<sequence>MARTLPEASADPVLPHPSRLGLMLWFVLQWVLIPVEFVARVLWLVALVLGDGTDDVYLRPLNALARFLSPREFLVRMSHRPARHEAHLDREFSRLSQECRRQSFSWRTYIHHEVRLVGLSEGGSEKCVDLPPREYRGVPLSTLTRLASAHGLELAASSRLTDGVMVGLAQRNTF</sequence>
<dbReference type="Proteomes" id="UP000095759">
    <property type="component" value="Unassembled WGS sequence"/>
</dbReference>
<dbReference type="STRING" id="285458.BGM19_32130"/>
<gene>
    <name evidence="1" type="ORF">AS594_04645</name>
</gene>
<dbReference type="EMBL" id="MEHJ01000001">
    <property type="protein sequence ID" value="OEJ23875.1"/>
    <property type="molecule type" value="Genomic_DNA"/>
</dbReference>
<organism evidence="1 2">
    <name type="scientific">Streptomyces agglomeratus</name>
    <dbReference type="NCBI Taxonomy" id="285458"/>
    <lineage>
        <taxon>Bacteria</taxon>
        <taxon>Bacillati</taxon>
        <taxon>Actinomycetota</taxon>
        <taxon>Actinomycetes</taxon>
        <taxon>Kitasatosporales</taxon>
        <taxon>Streptomycetaceae</taxon>
        <taxon>Streptomyces</taxon>
    </lineage>
</organism>
<name>A0A1E5P2W1_9ACTN</name>
<evidence type="ECO:0000313" key="1">
    <source>
        <dbReference type="EMBL" id="OEJ23875.1"/>
    </source>
</evidence>